<dbReference type="Pfam" id="PF00664">
    <property type="entry name" value="ABC_membrane"/>
    <property type="match status" value="1"/>
</dbReference>
<dbReference type="SUPFAM" id="SSF90123">
    <property type="entry name" value="ABC transporter transmembrane region"/>
    <property type="match status" value="1"/>
</dbReference>
<evidence type="ECO:0000313" key="7">
    <source>
        <dbReference type="EMBL" id="MFC6180071.1"/>
    </source>
</evidence>
<comment type="subcellular location">
    <subcellularLocation>
        <location evidence="1">Cell membrane</location>
        <topology evidence="1">Multi-pass membrane protein</topology>
    </subcellularLocation>
</comment>
<proteinExistence type="predicted"/>
<evidence type="ECO:0000256" key="1">
    <source>
        <dbReference type="ARBA" id="ARBA00004651"/>
    </source>
</evidence>
<sequence>MFKLLKRLNRREYGMILISLVFIVAQVWLELSIPGYMSTITTKLETAGTTVSSILKPGLMMLLYSILSVIAAVITGYFVAKIAGGFTARLRQDVFNQVMDYSTQDIKHFSVASLLTRTTNDLTQIQQFVAMGLQVIIKAPITAVWAICMIAGKGWQWTTATAIAVVVLCIMLTFILTSVQPKFRAVQSLTDQLNLVTQENLTGIRVVHAYNAEAYQNDKFNQTNDTLTTTNKFAYRVLALMSPGMSFISSALTLAVYTIGAVIINEAAGATRLTLFSNMVVFSSYAMQVIMGFLLLSMIFILLPRVTVSASRVNEVLAIQPSVTAPSNTTVTPTQTGTVEFKDVSFSYPGAEQPALSHLSFKAEQGQTIALIGATGSGKSTALNLIPRRYDPTAGQVLVDGVDVTQYATTDLNDRLGYLPQKAVLFSGTIKSNLDFGTRVRLKTT</sequence>
<dbReference type="InterPro" id="IPR003439">
    <property type="entry name" value="ABC_transporter-like_ATP-bd"/>
</dbReference>
<protein>
    <submittedName>
        <fullName evidence="7">ABC transporter ATP-binding protein</fullName>
    </submittedName>
</protein>
<feature type="transmembrane region" description="Helical" evidence="5">
    <location>
        <begin position="61"/>
        <end position="80"/>
    </location>
</feature>
<gene>
    <name evidence="7" type="ORF">ACFP5Y_02280</name>
</gene>
<dbReference type="PANTHER" id="PTHR43394">
    <property type="entry name" value="ATP-DEPENDENT PERMEASE MDL1, MITOCHONDRIAL"/>
    <property type="match status" value="1"/>
</dbReference>
<accession>A0ABW1RX98</accession>
<keyword evidence="8" id="KW-1185">Reference proteome</keyword>
<feature type="transmembrane region" description="Helical" evidence="5">
    <location>
        <begin position="237"/>
        <end position="264"/>
    </location>
</feature>
<organism evidence="7 8">
    <name type="scientific">Lactiplantibacillus daowaiensis</name>
    <dbReference type="NCBI Taxonomy" id="2559918"/>
    <lineage>
        <taxon>Bacteria</taxon>
        <taxon>Bacillati</taxon>
        <taxon>Bacillota</taxon>
        <taxon>Bacilli</taxon>
        <taxon>Lactobacillales</taxon>
        <taxon>Lactobacillaceae</taxon>
        <taxon>Lactiplantibacillus</taxon>
    </lineage>
</organism>
<keyword evidence="4 5" id="KW-0472">Membrane</keyword>
<keyword evidence="2 5" id="KW-0812">Transmembrane</keyword>
<dbReference type="Gene3D" id="1.20.1560.10">
    <property type="entry name" value="ABC transporter type 1, transmembrane domain"/>
    <property type="match status" value="1"/>
</dbReference>
<evidence type="ECO:0000256" key="2">
    <source>
        <dbReference type="ARBA" id="ARBA00022692"/>
    </source>
</evidence>
<dbReference type="Gene3D" id="3.40.50.300">
    <property type="entry name" value="P-loop containing nucleotide triphosphate hydrolases"/>
    <property type="match status" value="1"/>
</dbReference>
<evidence type="ECO:0000259" key="6">
    <source>
        <dbReference type="PROSITE" id="PS50929"/>
    </source>
</evidence>
<feature type="transmembrane region" description="Helical" evidence="5">
    <location>
        <begin position="284"/>
        <end position="303"/>
    </location>
</feature>
<dbReference type="PROSITE" id="PS50929">
    <property type="entry name" value="ABC_TM1F"/>
    <property type="match status" value="1"/>
</dbReference>
<dbReference type="Pfam" id="PF00005">
    <property type="entry name" value="ABC_tran"/>
    <property type="match status" value="1"/>
</dbReference>
<keyword evidence="7" id="KW-0067">ATP-binding</keyword>
<name>A0ABW1RX98_9LACO</name>
<feature type="transmembrane region" description="Helical" evidence="5">
    <location>
        <begin position="158"/>
        <end position="179"/>
    </location>
</feature>
<evidence type="ECO:0000313" key="8">
    <source>
        <dbReference type="Proteomes" id="UP001596282"/>
    </source>
</evidence>
<dbReference type="InterPro" id="IPR039421">
    <property type="entry name" value="Type_1_exporter"/>
</dbReference>
<reference evidence="8" key="1">
    <citation type="journal article" date="2019" name="Int. J. Syst. Evol. Microbiol.">
        <title>The Global Catalogue of Microorganisms (GCM) 10K type strain sequencing project: providing services to taxonomists for standard genome sequencing and annotation.</title>
        <authorList>
            <consortium name="The Broad Institute Genomics Platform"/>
            <consortium name="The Broad Institute Genome Sequencing Center for Infectious Disease"/>
            <person name="Wu L."/>
            <person name="Ma J."/>
        </authorList>
    </citation>
    <scope>NUCLEOTIDE SEQUENCE [LARGE SCALE GENOMIC DNA]</scope>
    <source>
        <strain evidence="8">CCM 8933</strain>
    </source>
</reference>
<dbReference type="Proteomes" id="UP001596282">
    <property type="component" value="Unassembled WGS sequence"/>
</dbReference>
<keyword evidence="7" id="KW-0547">Nucleotide-binding</keyword>
<comment type="caution">
    <text evidence="7">The sequence shown here is derived from an EMBL/GenBank/DDBJ whole genome shotgun (WGS) entry which is preliminary data.</text>
</comment>
<feature type="transmembrane region" description="Helical" evidence="5">
    <location>
        <begin position="12"/>
        <end position="29"/>
    </location>
</feature>
<dbReference type="RefSeq" id="WP_137628229.1">
    <property type="nucleotide sequence ID" value="NZ_BJDJ01000006.1"/>
</dbReference>
<dbReference type="SUPFAM" id="SSF52540">
    <property type="entry name" value="P-loop containing nucleoside triphosphate hydrolases"/>
    <property type="match status" value="1"/>
</dbReference>
<feature type="transmembrane region" description="Helical" evidence="5">
    <location>
        <begin position="128"/>
        <end position="152"/>
    </location>
</feature>
<dbReference type="GO" id="GO:0005524">
    <property type="term" value="F:ATP binding"/>
    <property type="evidence" value="ECO:0007669"/>
    <property type="project" value="UniProtKB-KW"/>
</dbReference>
<dbReference type="CDD" id="cd03228">
    <property type="entry name" value="ABCC_MRP_Like"/>
    <property type="match status" value="1"/>
</dbReference>
<evidence type="ECO:0000256" key="3">
    <source>
        <dbReference type="ARBA" id="ARBA00022989"/>
    </source>
</evidence>
<keyword evidence="3 5" id="KW-1133">Transmembrane helix</keyword>
<evidence type="ECO:0000256" key="4">
    <source>
        <dbReference type="ARBA" id="ARBA00023136"/>
    </source>
</evidence>
<dbReference type="InterPro" id="IPR036640">
    <property type="entry name" value="ABC1_TM_sf"/>
</dbReference>
<evidence type="ECO:0000256" key="5">
    <source>
        <dbReference type="SAM" id="Phobius"/>
    </source>
</evidence>
<dbReference type="InterPro" id="IPR027417">
    <property type="entry name" value="P-loop_NTPase"/>
</dbReference>
<dbReference type="PANTHER" id="PTHR43394:SF1">
    <property type="entry name" value="ATP-BINDING CASSETTE SUB-FAMILY B MEMBER 10, MITOCHONDRIAL"/>
    <property type="match status" value="1"/>
</dbReference>
<dbReference type="EMBL" id="JBHSSC010000005">
    <property type="protein sequence ID" value="MFC6180071.1"/>
    <property type="molecule type" value="Genomic_DNA"/>
</dbReference>
<feature type="domain" description="ABC transmembrane type-1" evidence="6">
    <location>
        <begin position="17"/>
        <end position="305"/>
    </location>
</feature>
<dbReference type="InterPro" id="IPR011527">
    <property type="entry name" value="ABC1_TM_dom"/>
</dbReference>
<dbReference type="CDD" id="cd18548">
    <property type="entry name" value="ABC_6TM_Tm287_like"/>
    <property type="match status" value="1"/>
</dbReference>